<name>A0A7X0JPP7_9GAMM</name>
<dbReference type="GO" id="GO:0003700">
    <property type="term" value="F:DNA-binding transcription factor activity"/>
    <property type="evidence" value="ECO:0007669"/>
    <property type="project" value="TreeGrafter"/>
</dbReference>
<dbReference type="FunCoup" id="A0A7X0JPP7">
    <property type="interactions" value="324"/>
</dbReference>
<protein>
    <submittedName>
        <fullName evidence="5">LacI family transcriptional regulator</fullName>
    </submittedName>
</protein>
<evidence type="ECO:0000256" key="3">
    <source>
        <dbReference type="ARBA" id="ARBA00023163"/>
    </source>
</evidence>
<organism evidence="5 6">
    <name type="scientific">Pseudoteredinibacter isoporae</name>
    <dbReference type="NCBI Taxonomy" id="570281"/>
    <lineage>
        <taxon>Bacteria</taxon>
        <taxon>Pseudomonadati</taxon>
        <taxon>Pseudomonadota</taxon>
        <taxon>Gammaproteobacteria</taxon>
        <taxon>Cellvibrionales</taxon>
        <taxon>Cellvibrionaceae</taxon>
        <taxon>Pseudoteredinibacter</taxon>
    </lineage>
</organism>
<sequence length="342" mass="37787">MKTTIKDVAKLAGVSFKTVSRVINHEPNVAPKLQEQVWAAVKELNYQPNRSARLLRGTASSLGLIYDNPNSHYIIELQNGILKECHKHGFELIIHPCEATSKDIVDEILSMTQRSQVAGLVLTPPLSEMPEVIDQLQQAGVVLVRIISAQQADTISSCVFIDDHRAAYQITQHLIDLGHKDIAFLGGDIDHRSSLERKDGYLKALEDNKLDAKAELILDGHYSFESGVANSEILLQQDKRPSAIFACNDEIAAGTLFTARRLGLEVPSDLSIAGFEDSPFSRQSWPQLTTSQQAGQEIAQKAAGILIDEIRQRKKSKQGYAWQGYGFCPQLVERDSTGPKST</sequence>
<dbReference type="Gene3D" id="3.40.50.2300">
    <property type="match status" value="2"/>
</dbReference>
<dbReference type="InterPro" id="IPR028082">
    <property type="entry name" value="Peripla_BP_I"/>
</dbReference>
<comment type="caution">
    <text evidence="5">The sequence shown here is derived from an EMBL/GenBank/DDBJ whole genome shotgun (WGS) entry which is preliminary data.</text>
</comment>
<dbReference type="PANTHER" id="PTHR30146:SF153">
    <property type="entry name" value="LACTOSE OPERON REPRESSOR"/>
    <property type="match status" value="1"/>
</dbReference>
<keyword evidence="1" id="KW-0805">Transcription regulation</keyword>
<evidence type="ECO:0000259" key="4">
    <source>
        <dbReference type="PROSITE" id="PS50932"/>
    </source>
</evidence>
<dbReference type="EMBL" id="JACHHT010000001">
    <property type="protein sequence ID" value="MBB6520018.1"/>
    <property type="molecule type" value="Genomic_DNA"/>
</dbReference>
<dbReference type="InterPro" id="IPR000843">
    <property type="entry name" value="HTH_LacI"/>
</dbReference>
<dbReference type="InterPro" id="IPR046335">
    <property type="entry name" value="LacI/GalR-like_sensor"/>
</dbReference>
<dbReference type="CDD" id="cd01545">
    <property type="entry name" value="PBP1_SalR"/>
    <property type="match status" value="1"/>
</dbReference>
<dbReference type="InParanoid" id="A0A7X0JPP7"/>
<evidence type="ECO:0000313" key="5">
    <source>
        <dbReference type="EMBL" id="MBB6520018.1"/>
    </source>
</evidence>
<dbReference type="Gene3D" id="1.10.260.40">
    <property type="entry name" value="lambda repressor-like DNA-binding domains"/>
    <property type="match status" value="1"/>
</dbReference>
<dbReference type="Proteomes" id="UP000528457">
    <property type="component" value="Unassembled WGS sequence"/>
</dbReference>
<dbReference type="Pfam" id="PF13377">
    <property type="entry name" value="Peripla_BP_3"/>
    <property type="match status" value="1"/>
</dbReference>
<dbReference type="SUPFAM" id="SSF47413">
    <property type="entry name" value="lambda repressor-like DNA-binding domains"/>
    <property type="match status" value="1"/>
</dbReference>
<dbReference type="PANTHER" id="PTHR30146">
    <property type="entry name" value="LACI-RELATED TRANSCRIPTIONAL REPRESSOR"/>
    <property type="match status" value="1"/>
</dbReference>
<reference evidence="5 6" key="1">
    <citation type="submission" date="2020-08" db="EMBL/GenBank/DDBJ databases">
        <title>Genomic Encyclopedia of Type Strains, Phase IV (KMG-IV): sequencing the most valuable type-strain genomes for metagenomic binning, comparative biology and taxonomic classification.</title>
        <authorList>
            <person name="Goeker M."/>
        </authorList>
    </citation>
    <scope>NUCLEOTIDE SEQUENCE [LARGE SCALE GENOMIC DNA]</scope>
    <source>
        <strain evidence="5 6">DSM 22368</strain>
    </source>
</reference>
<dbReference type="SMART" id="SM00354">
    <property type="entry name" value="HTH_LACI"/>
    <property type="match status" value="1"/>
</dbReference>
<dbReference type="CDD" id="cd01392">
    <property type="entry name" value="HTH_LacI"/>
    <property type="match status" value="1"/>
</dbReference>
<evidence type="ECO:0000313" key="6">
    <source>
        <dbReference type="Proteomes" id="UP000528457"/>
    </source>
</evidence>
<dbReference type="PROSITE" id="PS50932">
    <property type="entry name" value="HTH_LACI_2"/>
    <property type="match status" value="1"/>
</dbReference>
<dbReference type="GO" id="GO:0000976">
    <property type="term" value="F:transcription cis-regulatory region binding"/>
    <property type="evidence" value="ECO:0007669"/>
    <property type="project" value="TreeGrafter"/>
</dbReference>
<accession>A0A7X0JPP7</accession>
<dbReference type="SUPFAM" id="SSF53822">
    <property type="entry name" value="Periplasmic binding protein-like I"/>
    <property type="match status" value="1"/>
</dbReference>
<keyword evidence="3" id="KW-0804">Transcription</keyword>
<dbReference type="PRINTS" id="PR00036">
    <property type="entry name" value="HTHLACI"/>
</dbReference>
<evidence type="ECO:0000256" key="1">
    <source>
        <dbReference type="ARBA" id="ARBA00023015"/>
    </source>
</evidence>
<evidence type="ECO:0000256" key="2">
    <source>
        <dbReference type="ARBA" id="ARBA00023125"/>
    </source>
</evidence>
<keyword evidence="2" id="KW-0238">DNA-binding</keyword>
<keyword evidence="6" id="KW-1185">Reference proteome</keyword>
<dbReference type="PROSITE" id="PS00356">
    <property type="entry name" value="HTH_LACI_1"/>
    <property type="match status" value="1"/>
</dbReference>
<feature type="domain" description="HTH lacI-type" evidence="4">
    <location>
        <begin position="3"/>
        <end position="57"/>
    </location>
</feature>
<gene>
    <name evidence="5" type="ORF">HNR48_000296</name>
</gene>
<dbReference type="Pfam" id="PF00356">
    <property type="entry name" value="LacI"/>
    <property type="match status" value="1"/>
</dbReference>
<dbReference type="RefSeq" id="WP_166852520.1">
    <property type="nucleotide sequence ID" value="NZ_JAAONY010000001.1"/>
</dbReference>
<dbReference type="InterPro" id="IPR010982">
    <property type="entry name" value="Lambda_DNA-bd_dom_sf"/>
</dbReference>
<proteinExistence type="predicted"/>
<dbReference type="AlphaFoldDB" id="A0A7X0JPP7"/>